<dbReference type="Proteomes" id="UP000556084">
    <property type="component" value="Unassembled WGS sequence"/>
</dbReference>
<reference evidence="3 4" key="1">
    <citation type="submission" date="2020-08" db="EMBL/GenBank/DDBJ databases">
        <title>Genomic Encyclopedia of Type Strains, Phase III (KMG-III): the genomes of soil and plant-associated and newly described type strains.</title>
        <authorList>
            <person name="Whitman W."/>
        </authorList>
    </citation>
    <scope>NUCLEOTIDE SEQUENCE [LARGE SCALE GENOMIC DNA]</scope>
    <source>
        <strain evidence="3 4">CECT 3266</strain>
    </source>
</reference>
<evidence type="ECO:0000313" key="3">
    <source>
        <dbReference type="EMBL" id="MBB4891765.1"/>
    </source>
</evidence>
<keyword evidence="2" id="KW-1133">Transmembrane helix</keyword>
<protein>
    <submittedName>
        <fullName evidence="3">Uncharacterized protein</fullName>
    </submittedName>
</protein>
<proteinExistence type="predicted"/>
<evidence type="ECO:0000256" key="1">
    <source>
        <dbReference type="SAM" id="MobiDB-lite"/>
    </source>
</evidence>
<feature type="transmembrane region" description="Helical" evidence="2">
    <location>
        <begin position="34"/>
        <end position="56"/>
    </location>
</feature>
<keyword evidence="4" id="KW-1185">Reference proteome</keyword>
<accession>A0A7W7LK89</accession>
<feature type="region of interest" description="Disordered" evidence="1">
    <location>
        <begin position="1"/>
        <end position="30"/>
    </location>
</feature>
<keyword evidence="2" id="KW-0812">Transmembrane</keyword>
<evidence type="ECO:0000256" key="2">
    <source>
        <dbReference type="SAM" id="Phobius"/>
    </source>
</evidence>
<evidence type="ECO:0000313" key="4">
    <source>
        <dbReference type="Proteomes" id="UP000556084"/>
    </source>
</evidence>
<name>A0A7W7LK89_9ACTN</name>
<gene>
    <name evidence="3" type="ORF">FHS39_000765</name>
</gene>
<comment type="caution">
    <text evidence="3">The sequence shown here is derived from an EMBL/GenBank/DDBJ whole genome shotgun (WGS) entry which is preliminary data.</text>
</comment>
<sequence length="131" mass="13958">MSHWDADRQQWTVDPQQDPQRGGAELAGPSRTTVLTGALVGIVLVGGIGLGIWSLLRDDGSGSDDHHMPPPGYSAPPYSTGTAYPTYGYPTYGYPTYGYPTYGYPTYPAYPTYPDSLTGGFTYPMPAPSGG</sequence>
<dbReference type="EMBL" id="JACHJH010000001">
    <property type="protein sequence ID" value="MBB4891765.1"/>
    <property type="molecule type" value="Genomic_DNA"/>
</dbReference>
<feature type="compositionally biased region" description="Polar residues" evidence="1">
    <location>
        <begin position="9"/>
        <end position="19"/>
    </location>
</feature>
<dbReference type="AlphaFoldDB" id="A0A7W7LK89"/>
<organism evidence="3 4">
    <name type="scientific">Streptomyces olivoverticillatus</name>
    <dbReference type="NCBI Taxonomy" id="66427"/>
    <lineage>
        <taxon>Bacteria</taxon>
        <taxon>Bacillati</taxon>
        <taxon>Actinomycetota</taxon>
        <taxon>Actinomycetes</taxon>
        <taxon>Kitasatosporales</taxon>
        <taxon>Streptomycetaceae</taxon>
        <taxon>Streptomyces</taxon>
    </lineage>
</organism>
<keyword evidence="2" id="KW-0472">Membrane</keyword>
<dbReference type="RefSeq" id="WP_184346285.1">
    <property type="nucleotide sequence ID" value="NZ_JACHJH010000001.1"/>
</dbReference>